<comment type="caution">
    <text evidence="1">The sequence shown here is derived from an EMBL/GenBank/DDBJ whole genome shotgun (WGS) entry which is preliminary data.</text>
</comment>
<reference evidence="1 2" key="1">
    <citation type="submission" date="2021-06" db="EMBL/GenBank/DDBJ databases">
        <authorList>
            <person name="Palmer J.M."/>
        </authorList>
    </citation>
    <scope>NUCLEOTIDE SEQUENCE [LARGE SCALE GENOMIC DNA]</scope>
    <source>
        <strain evidence="1 2">AS_MEX2019</strain>
        <tissue evidence="1">Muscle</tissue>
    </source>
</reference>
<sequence>MSLQFFFQRTKQMKSVCSCLKSHSSTLTLKFATVLIDLLSAACMDFWCASKNIMRQQITYADASENTSTCLFVLVPMDKNFSVSPFSFVNISPASSCFFVLLQIMNL</sequence>
<protein>
    <submittedName>
        <fullName evidence="1">Uncharacterized protein</fullName>
    </submittedName>
</protein>
<dbReference type="EMBL" id="JAHRIP010000193">
    <property type="protein sequence ID" value="MEQ2278942.1"/>
    <property type="molecule type" value="Genomic_DNA"/>
</dbReference>
<evidence type="ECO:0000313" key="1">
    <source>
        <dbReference type="EMBL" id="MEQ2278942.1"/>
    </source>
</evidence>
<organism evidence="1 2">
    <name type="scientific">Ameca splendens</name>
    <dbReference type="NCBI Taxonomy" id="208324"/>
    <lineage>
        <taxon>Eukaryota</taxon>
        <taxon>Metazoa</taxon>
        <taxon>Chordata</taxon>
        <taxon>Craniata</taxon>
        <taxon>Vertebrata</taxon>
        <taxon>Euteleostomi</taxon>
        <taxon>Actinopterygii</taxon>
        <taxon>Neopterygii</taxon>
        <taxon>Teleostei</taxon>
        <taxon>Neoteleostei</taxon>
        <taxon>Acanthomorphata</taxon>
        <taxon>Ovalentaria</taxon>
        <taxon>Atherinomorphae</taxon>
        <taxon>Cyprinodontiformes</taxon>
        <taxon>Goodeidae</taxon>
        <taxon>Ameca</taxon>
    </lineage>
</organism>
<dbReference type="Proteomes" id="UP001469553">
    <property type="component" value="Unassembled WGS sequence"/>
</dbReference>
<gene>
    <name evidence="1" type="ORF">AMECASPLE_004517</name>
</gene>
<name>A0ABV0XBW4_9TELE</name>
<keyword evidence="2" id="KW-1185">Reference proteome</keyword>
<accession>A0ABV0XBW4</accession>
<evidence type="ECO:0000313" key="2">
    <source>
        <dbReference type="Proteomes" id="UP001469553"/>
    </source>
</evidence>
<proteinExistence type="predicted"/>